<gene>
    <name evidence="2" type="ORF">PVAP13_8KG115900</name>
</gene>
<protein>
    <submittedName>
        <fullName evidence="2">Uncharacterized protein</fullName>
    </submittedName>
</protein>
<evidence type="ECO:0000313" key="2">
    <source>
        <dbReference type="EMBL" id="KAG2560956.1"/>
    </source>
</evidence>
<dbReference type="EMBL" id="CM029051">
    <property type="protein sequence ID" value="KAG2560956.1"/>
    <property type="molecule type" value="Genomic_DNA"/>
</dbReference>
<organism evidence="2 3">
    <name type="scientific">Panicum virgatum</name>
    <name type="common">Blackwell switchgrass</name>
    <dbReference type="NCBI Taxonomy" id="38727"/>
    <lineage>
        <taxon>Eukaryota</taxon>
        <taxon>Viridiplantae</taxon>
        <taxon>Streptophyta</taxon>
        <taxon>Embryophyta</taxon>
        <taxon>Tracheophyta</taxon>
        <taxon>Spermatophyta</taxon>
        <taxon>Magnoliopsida</taxon>
        <taxon>Liliopsida</taxon>
        <taxon>Poales</taxon>
        <taxon>Poaceae</taxon>
        <taxon>PACMAD clade</taxon>
        <taxon>Panicoideae</taxon>
        <taxon>Panicodae</taxon>
        <taxon>Paniceae</taxon>
        <taxon>Panicinae</taxon>
        <taxon>Panicum</taxon>
        <taxon>Panicum sect. Hiantes</taxon>
    </lineage>
</organism>
<accession>A0A8T0PPF5</accession>
<proteinExistence type="predicted"/>
<evidence type="ECO:0000313" key="3">
    <source>
        <dbReference type="Proteomes" id="UP000823388"/>
    </source>
</evidence>
<feature type="signal peptide" evidence="1">
    <location>
        <begin position="1"/>
        <end position="24"/>
    </location>
</feature>
<comment type="caution">
    <text evidence="2">The sequence shown here is derived from an EMBL/GenBank/DDBJ whole genome shotgun (WGS) entry which is preliminary data.</text>
</comment>
<keyword evidence="3" id="KW-1185">Reference proteome</keyword>
<dbReference type="Proteomes" id="UP000823388">
    <property type="component" value="Chromosome 8K"/>
</dbReference>
<keyword evidence="1" id="KW-0732">Signal</keyword>
<sequence>MSIRKVGILLLVVFAIVLPDPVSGGCWFCKKPCTKTQKNYIVDVCHRYILKSNYARVLPTKHDICCIEVRTLQSNGEGMMQCIADLLTREERLEYDVMVMLYLKRYCTQPPIPAPPHYEVMV</sequence>
<name>A0A8T0PPF5_PANVG</name>
<feature type="chain" id="PRO_5035808299" evidence="1">
    <location>
        <begin position="25"/>
        <end position="122"/>
    </location>
</feature>
<reference evidence="2" key="1">
    <citation type="submission" date="2020-05" db="EMBL/GenBank/DDBJ databases">
        <title>WGS assembly of Panicum virgatum.</title>
        <authorList>
            <person name="Lovell J.T."/>
            <person name="Jenkins J."/>
            <person name="Shu S."/>
            <person name="Juenger T.E."/>
            <person name="Schmutz J."/>
        </authorList>
    </citation>
    <scope>NUCLEOTIDE SEQUENCE</scope>
    <source>
        <strain evidence="2">AP13</strain>
    </source>
</reference>
<evidence type="ECO:0000256" key="1">
    <source>
        <dbReference type="SAM" id="SignalP"/>
    </source>
</evidence>
<dbReference type="AlphaFoldDB" id="A0A8T0PPF5"/>